<dbReference type="PROSITE" id="PS51257">
    <property type="entry name" value="PROKAR_LIPOPROTEIN"/>
    <property type="match status" value="1"/>
</dbReference>
<feature type="signal peptide" evidence="1">
    <location>
        <begin position="1"/>
        <end position="19"/>
    </location>
</feature>
<sequence length="237" mass="26218">MLKQTISVFFVLLLSACGAGSSSNSQPVKITSTNQQTATLKVFHFSSTGSTFSKGFGNAIAISKEIGGRTEPMYTGDLYGASETLRLYWNQVTFPLVSYELRDQNTKAKLAKASTVIKDGGKYYLFAIGNKSEGYRFQWNIVREKTKNDASKKSVRVLNMNDKVQYKVSSDGNLLASLVANQLSKKIELEKSYPMEFYFESGTSGKTCILPQSDDNYGDDLIVALDPNTEDCLFLYG</sequence>
<comment type="caution">
    <text evidence="2">The sequence shown here is derived from an EMBL/GenBank/DDBJ whole genome shotgun (WGS) entry which is preliminary data.</text>
</comment>
<protein>
    <recommendedName>
        <fullName evidence="4">Lipoprotein</fullName>
    </recommendedName>
</protein>
<name>A0AAV2VRQ5_9VIBR</name>
<keyword evidence="1" id="KW-0732">Signal</keyword>
<feature type="chain" id="PRO_5043416246" description="Lipoprotein" evidence="1">
    <location>
        <begin position="20"/>
        <end position="237"/>
    </location>
</feature>
<evidence type="ECO:0008006" key="4">
    <source>
        <dbReference type="Google" id="ProtNLM"/>
    </source>
</evidence>
<dbReference type="Proteomes" id="UP000018211">
    <property type="component" value="Unassembled WGS sequence"/>
</dbReference>
<proteinExistence type="predicted"/>
<reference evidence="2 3" key="1">
    <citation type="journal article" date="2013" name="ISME J.">
        <title>Comparative genomics of pathogenic lineages of Vibrio nigripulchritudo identifies virulence-associated traits.</title>
        <authorList>
            <person name="Goudenege D."/>
            <person name="Labreuche Y."/>
            <person name="Krin E."/>
            <person name="Ansquer D."/>
            <person name="Mangenot S."/>
            <person name="Calteau A."/>
            <person name="Medigue C."/>
            <person name="Mazel D."/>
            <person name="Polz M.F."/>
            <person name="Le Roux F."/>
        </authorList>
    </citation>
    <scope>NUCLEOTIDE SEQUENCE [LARGE SCALE GENOMIC DNA]</scope>
    <source>
        <strain evidence="2 3">SOn1</strain>
    </source>
</reference>
<dbReference type="AlphaFoldDB" id="A0AAV2VRQ5"/>
<evidence type="ECO:0000313" key="3">
    <source>
        <dbReference type="Proteomes" id="UP000018211"/>
    </source>
</evidence>
<accession>A0AAV2VRQ5</accession>
<evidence type="ECO:0000313" key="2">
    <source>
        <dbReference type="EMBL" id="CCO47098.1"/>
    </source>
</evidence>
<dbReference type="RefSeq" id="WP_022612021.1">
    <property type="nucleotide sequence ID" value="NZ_LK391965.1"/>
</dbReference>
<evidence type="ECO:0000256" key="1">
    <source>
        <dbReference type="SAM" id="SignalP"/>
    </source>
</evidence>
<gene>
    <name evidence="2" type="ORF">VIBNISOn1_220017</name>
</gene>
<organism evidence="2 3">
    <name type="scientific">Vibrio nigripulchritudo SOn1</name>
    <dbReference type="NCBI Taxonomy" id="1238450"/>
    <lineage>
        <taxon>Bacteria</taxon>
        <taxon>Pseudomonadati</taxon>
        <taxon>Pseudomonadota</taxon>
        <taxon>Gammaproteobacteria</taxon>
        <taxon>Vibrionales</taxon>
        <taxon>Vibrionaceae</taxon>
        <taxon>Vibrio</taxon>
    </lineage>
</organism>
<dbReference type="EMBL" id="CAOF01000112">
    <property type="protein sequence ID" value="CCO47098.1"/>
    <property type="molecule type" value="Genomic_DNA"/>
</dbReference>